<comment type="caution">
    <text evidence="9">Lacks conserved residue(s) required for the propagation of feature annotation.</text>
</comment>
<dbReference type="PANTHER" id="PTHR10584">
    <property type="entry name" value="SUGAR KINASE"/>
    <property type="match status" value="1"/>
</dbReference>
<keyword evidence="7 9" id="KW-0630">Potassium</keyword>
<keyword evidence="2 9" id="KW-0479">Metal-binding</keyword>
<feature type="binding site" evidence="9">
    <location>
        <position position="300"/>
    </location>
    <ligand>
        <name>K(+)</name>
        <dbReference type="ChEBI" id="CHEBI:29103"/>
    </ligand>
</feature>
<comment type="caution">
    <text evidence="12">The sequence shown here is derived from an EMBL/GenBank/DDBJ whole genome shotgun (WGS) entry which is preliminary data.</text>
</comment>
<dbReference type="InterPro" id="IPR011877">
    <property type="entry name" value="Ribokinase"/>
</dbReference>
<comment type="subunit">
    <text evidence="9">Homodimer.</text>
</comment>
<evidence type="ECO:0000256" key="9">
    <source>
        <dbReference type="HAMAP-Rule" id="MF_01987"/>
    </source>
</evidence>
<keyword evidence="9" id="KW-0963">Cytoplasm</keyword>
<feature type="region of interest" description="Disordered" evidence="10">
    <location>
        <begin position="320"/>
        <end position="353"/>
    </location>
</feature>
<dbReference type="OrthoDB" id="9775849at2"/>
<feature type="binding site" evidence="9">
    <location>
        <begin position="54"/>
        <end position="58"/>
    </location>
    <ligand>
        <name>substrate</name>
    </ligand>
</feature>
<keyword evidence="13" id="KW-1185">Reference proteome</keyword>
<comment type="activity regulation">
    <text evidence="9">Activated by a monovalent cation that binds near, but not in, the active site. The most likely occupant of the site in vivo is potassium. Ion binding induces a conformational change that may alter substrate affinity.</text>
</comment>
<comment type="catalytic activity">
    <reaction evidence="9">
        <text>D-ribose + ATP = D-ribose 5-phosphate + ADP + H(+)</text>
        <dbReference type="Rhea" id="RHEA:13697"/>
        <dbReference type="ChEBI" id="CHEBI:15378"/>
        <dbReference type="ChEBI" id="CHEBI:30616"/>
        <dbReference type="ChEBI" id="CHEBI:47013"/>
        <dbReference type="ChEBI" id="CHEBI:78346"/>
        <dbReference type="ChEBI" id="CHEBI:456216"/>
        <dbReference type="EC" id="2.7.1.15"/>
    </reaction>
</comment>
<comment type="function">
    <text evidence="9">Catalyzes the phosphorylation of ribose at O-5 in a reaction requiring ATP and magnesium. The resulting D-ribose-5-phosphate can then be used either for sythesis of nucleotides, histidine, and tryptophan, or as a component of the pentose phosphate pathway.</text>
</comment>
<comment type="cofactor">
    <cofactor evidence="9">
        <name>Mg(2+)</name>
        <dbReference type="ChEBI" id="CHEBI:18420"/>
    </cofactor>
    <text evidence="9">Requires a divalent cation, most likely magnesium in vivo, as an electrophilic catalyst to aid phosphoryl group transfer. It is the chelate of the metal and the nucleotide that is the actual substrate.</text>
</comment>
<feature type="binding site" evidence="9">
    <location>
        <position position="263"/>
    </location>
    <ligand>
        <name>K(+)</name>
        <dbReference type="ChEBI" id="CHEBI:29103"/>
    </ligand>
</feature>
<gene>
    <name evidence="9" type="primary">rbsK</name>
    <name evidence="12" type="ORF">ELQ92_03175</name>
</gene>
<feature type="binding site" evidence="9">
    <location>
        <position position="199"/>
    </location>
    <ligand>
        <name>ATP</name>
        <dbReference type="ChEBI" id="CHEBI:30616"/>
    </ligand>
</feature>
<comment type="similarity">
    <text evidence="9">Belongs to the carbohydrate kinase PfkB family. Ribokinase subfamily.</text>
</comment>
<dbReference type="HAMAP" id="MF_01987">
    <property type="entry name" value="Ribokinase"/>
    <property type="match status" value="1"/>
</dbReference>
<dbReference type="GO" id="GO:0019303">
    <property type="term" value="P:D-ribose catabolic process"/>
    <property type="evidence" value="ECO:0007669"/>
    <property type="project" value="UniProtKB-UniRule"/>
</dbReference>
<evidence type="ECO:0000256" key="6">
    <source>
        <dbReference type="ARBA" id="ARBA00022842"/>
    </source>
</evidence>
<evidence type="ECO:0000256" key="8">
    <source>
        <dbReference type="ARBA" id="ARBA00023277"/>
    </source>
</evidence>
<organism evidence="12 13">
    <name type="scientific">Labedella populi</name>
    <dbReference type="NCBI Taxonomy" id="2498850"/>
    <lineage>
        <taxon>Bacteria</taxon>
        <taxon>Bacillati</taxon>
        <taxon>Actinomycetota</taxon>
        <taxon>Actinomycetes</taxon>
        <taxon>Micrococcales</taxon>
        <taxon>Microbacteriaceae</taxon>
        <taxon>Labedella</taxon>
    </lineage>
</organism>
<evidence type="ECO:0000256" key="4">
    <source>
        <dbReference type="ARBA" id="ARBA00022777"/>
    </source>
</evidence>
<dbReference type="SUPFAM" id="SSF53613">
    <property type="entry name" value="Ribokinase-like"/>
    <property type="match status" value="1"/>
</dbReference>
<keyword evidence="3 9" id="KW-0547">Nucleotide-binding</keyword>
<evidence type="ECO:0000256" key="10">
    <source>
        <dbReference type="SAM" id="MobiDB-lite"/>
    </source>
</evidence>
<evidence type="ECO:0000256" key="1">
    <source>
        <dbReference type="ARBA" id="ARBA00022679"/>
    </source>
</evidence>
<feature type="binding site" evidence="9">
    <location>
        <position position="155"/>
    </location>
    <ligand>
        <name>substrate</name>
    </ligand>
</feature>
<evidence type="ECO:0000256" key="5">
    <source>
        <dbReference type="ARBA" id="ARBA00022840"/>
    </source>
</evidence>
<reference evidence="12 13" key="1">
    <citation type="submission" date="2018-12" db="EMBL/GenBank/DDBJ databases">
        <authorList>
            <person name="Li F."/>
        </authorList>
    </citation>
    <scope>NUCLEOTIDE SEQUENCE [LARGE SCALE GENOMIC DNA]</scope>
    <source>
        <strain evidence="12 13">8H24J-4-2</strain>
    </source>
</reference>
<dbReference type="GO" id="GO:0004747">
    <property type="term" value="F:ribokinase activity"/>
    <property type="evidence" value="ECO:0007669"/>
    <property type="project" value="UniProtKB-UniRule"/>
</dbReference>
<dbReference type="CDD" id="cd01174">
    <property type="entry name" value="ribokinase"/>
    <property type="match status" value="1"/>
</dbReference>
<dbReference type="EMBL" id="RZNC01000001">
    <property type="protein sequence ID" value="RWZ68244.1"/>
    <property type="molecule type" value="Genomic_DNA"/>
</dbReference>
<dbReference type="GO" id="GO:0005524">
    <property type="term" value="F:ATP binding"/>
    <property type="evidence" value="ECO:0007669"/>
    <property type="project" value="UniProtKB-UniRule"/>
</dbReference>
<evidence type="ECO:0000256" key="2">
    <source>
        <dbReference type="ARBA" id="ARBA00022723"/>
    </source>
</evidence>
<feature type="binding site" evidence="9">
    <location>
        <begin position="266"/>
        <end position="267"/>
    </location>
    <ligand>
        <name>ATP</name>
        <dbReference type="ChEBI" id="CHEBI:30616"/>
    </ligand>
</feature>
<dbReference type="GO" id="GO:0005829">
    <property type="term" value="C:cytosol"/>
    <property type="evidence" value="ECO:0007669"/>
    <property type="project" value="TreeGrafter"/>
</dbReference>
<accession>A0A3S4AGD9</accession>
<evidence type="ECO:0000256" key="7">
    <source>
        <dbReference type="ARBA" id="ARBA00022958"/>
    </source>
</evidence>
<feature type="binding site" evidence="9">
    <location>
        <position position="261"/>
    </location>
    <ligand>
        <name>K(+)</name>
        <dbReference type="ChEBI" id="CHEBI:29103"/>
    </ligand>
</feature>
<evidence type="ECO:0000256" key="3">
    <source>
        <dbReference type="ARBA" id="ARBA00022741"/>
    </source>
</evidence>
<keyword evidence="8 9" id="KW-0119">Carbohydrate metabolism</keyword>
<proteinExistence type="inferred from homology"/>
<keyword evidence="5 9" id="KW-0067">ATP-binding</keyword>
<dbReference type="PRINTS" id="PR00990">
    <property type="entry name" value="RIBOKINASE"/>
</dbReference>
<keyword evidence="4 9" id="KW-0418">Kinase</keyword>
<dbReference type="PANTHER" id="PTHR10584:SF166">
    <property type="entry name" value="RIBOKINASE"/>
    <property type="match status" value="1"/>
</dbReference>
<dbReference type="RefSeq" id="WP_128497515.1">
    <property type="nucleotide sequence ID" value="NZ_RZNC01000001.1"/>
</dbReference>
<feature type="binding site" evidence="9">
    <location>
        <position position="302"/>
    </location>
    <ligand>
        <name>K(+)</name>
        <dbReference type="ChEBI" id="CHEBI:29103"/>
    </ligand>
</feature>
<dbReference type="InterPro" id="IPR029056">
    <property type="entry name" value="Ribokinase-like"/>
</dbReference>
<dbReference type="InterPro" id="IPR011611">
    <property type="entry name" value="PfkB_dom"/>
</dbReference>
<keyword evidence="1 9" id="KW-0808">Transferase</keyword>
<feature type="active site" description="Proton acceptor" evidence="9">
    <location>
        <position position="267"/>
    </location>
</feature>
<feature type="domain" description="Carbohydrate kinase PfkB" evidence="11">
    <location>
        <begin position="19"/>
        <end position="309"/>
    </location>
</feature>
<evidence type="ECO:0000313" key="13">
    <source>
        <dbReference type="Proteomes" id="UP000288603"/>
    </source>
</evidence>
<evidence type="ECO:0000259" key="11">
    <source>
        <dbReference type="Pfam" id="PF00294"/>
    </source>
</evidence>
<dbReference type="UniPathway" id="UPA00916">
    <property type="reaction ID" value="UER00889"/>
</dbReference>
<feature type="binding site" evidence="9">
    <location>
        <position position="297"/>
    </location>
    <ligand>
        <name>K(+)</name>
        <dbReference type="ChEBI" id="CHEBI:29103"/>
    </ligand>
</feature>
<dbReference type="EC" id="2.7.1.15" evidence="9"/>
<dbReference type="Gene3D" id="3.40.1190.20">
    <property type="match status" value="1"/>
</dbReference>
<protein>
    <recommendedName>
        <fullName evidence="9">Ribokinase</fullName>
        <shortName evidence="9">RK</shortName>
        <ecNumber evidence="9">2.7.1.15</ecNumber>
    </recommendedName>
</protein>
<comment type="subcellular location">
    <subcellularLocation>
        <location evidence="9">Cytoplasm</location>
    </subcellularLocation>
</comment>
<comment type="pathway">
    <text evidence="9">Carbohydrate metabolism; D-ribose degradation; D-ribose 5-phosphate from beta-D-ribopyranose: step 2/2.</text>
</comment>
<feature type="binding site" evidence="9">
    <location>
        <position position="306"/>
    </location>
    <ligand>
        <name>K(+)</name>
        <dbReference type="ChEBI" id="CHEBI:29103"/>
    </ligand>
</feature>
<dbReference type="Pfam" id="PF00294">
    <property type="entry name" value="PfkB"/>
    <property type="match status" value="1"/>
</dbReference>
<name>A0A3S4AGD9_9MICO</name>
<dbReference type="Proteomes" id="UP000288603">
    <property type="component" value="Unassembled WGS sequence"/>
</dbReference>
<evidence type="ECO:0000313" key="12">
    <source>
        <dbReference type="EMBL" id="RWZ68244.1"/>
    </source>
</evidence>
<feature type="binding site" evidence="9">
    <location>
        <position position="267"/>
    </location>
    <ligand>
        <name>substrate</name>
    </ligand>
</feature>
<dbReference type="InterPro" id="IPR002139">
    <property type="entry name" value="Ribo/fructo_kinase"/>
</dbReference>
<dbReference type="GO" id="GO:0046872">
    <property type="term" value="F:metal ion binding"/>
    <property type="evidence" value="ECO:0007669"/>
    <property type="project" value="UniProtKB-KW"/>
</dbReference>
<dbReference type="AlphaFoldDB" id="A0A3S4AGD9"/>
<keyword evidence="6 9" id="KW-0460">Magnesium</keyword>
<sequence length="353" mass="35639">MSPHVDSPAAPSPPERRGVLIVGSVTADLTTFSGRLPARGETILGEDFTLVLGGKGANQAVAAGLAGAPAVMVACVGSDLFRDLVTDGLRDAGVDTTFVRSVEGPTGIAHIRVDASGENDIVMVPLANASLDEQHIDEAFAETAGTCSVLLTQLETPYRLTRHTVATAKEHGLLTVLDPAPAQPLDDAIWPLVDIVTPNETEAAILTGITVSDDASATAAGRWFVDRGVTFAIVTRAADGATIVSADSVTHLPAITVTPVDTTAAGDAFAGYLGAALAAGSTLEDAVRVATAAGAIAVTRRGASPSLPARIDVDALLARSAATSAPSDPTPPDPIAPDPTAPEPVGAENGAQS</sequence>
<feature type="binding site" evidence="9">
    <location>
        <begin position="26"/>
        <end position="28"/>
    </location>
    <ligand>
        <name>substrate</name>
    </ligand>
</feature>
<feature type="compositionally biased region" description="Pro residues" evidence="10">
    <location>
        <begin position="328"/>
        <end position="342"/>
    </location>
</feature>